<dbReference type="CDD" id="cd21576">
    <property type="entry name" value="KLF14_N"/>
    <property type="match status" value="1"/>
</dbReference>
<name>A0A8C0DX39_BALMU</name>
<proteinExistence type="inferred from homology"/>
<sequence length="360" mass="37626">MSAAVACLDYFAAECLVSMSAGAVVHRRLPDPEGAGGAASSEVGAAPPESALPGPGPPGPVSVPPFPQVPAPSPGAGGAAPHLLAASVLADLRGGSGGCFGEYSGEALRASSGSSDPTPCSGPTLCSKPTPATSAAEVSGPVHSSGALAVPGAPAVPGVPAHPGAVSGVAPGAGPAPATGPGPRRRPVTPAAKRHRCPFPGCNKAYYKSSHLKSHQRTHTGERPFSCDWLDCDKKFTRSDELARHYRTHTGEKRFSCPLCPKQFSRSDHLTKHARRHPAYHPDMIEYRGRRRTPRVDSQPANLVDSSGSVPGQAQYYEPLKPTALHKFLARNRRIQSFTLKVTEYDQDKTLLIMTNNPLP</sequence>
<dbReference type="Pfam" id="PF00096">
    <property type="entry name" value="zf-C2H2"/>
    <property type="match status" value="3"/>
</dbReference>
<protein>
    <recommendedName>
        <fullName evidence="11">Krueppel-like factor 14</fullName>
    </recommendedName>
</protein>
<dbReference type="FunFam" id="3.30.160.60:FF:000018">
    <property type="entry name" value="Krueppel-like factor 15"/>
    <property type="match status" value="1"/>
</dbReference>
<evidence type="ECO:0000256" key="3">
    <source>
        <dbReference type="ARBA" id="ARBA00022737"/>
    </source>
</evidence>
<keyword evidence="3" id="KW-0677">Repeat</keyword>
<evidence type="ECO:0000256" key="1">
    <source>
        <dbReference type="ARBA" id="ARBA00004123"/>
    </source>
</evidence>
<keyword evidence="7" id="KW-0238">DNA-binding</keyword>
<evidence type="ECO:0000256" key="9">
    <source>
        <dbReference type="ARBA" id="ARBA00023242"/>
    </source>
</evidence>
<dbReference type="InterPro" id="IPR013087">
    <property type="entry name" value="Znf_C2H2_type"/>
</dbReference>
<keyword evidence="5" id="KW-0862">Zinc</keyword>
<evidence type="ECO:0000256" key="13">
    <source>
        <dbReference type="SAM" id="MobiDB-lite"/>
    </source>
</evidence>
<dbReference type="GO" id="GO:0000978">
    <property type="term" value="F:RNA polymerase II cis-regulatory region sequence-specific DNA binding"/>
    <property type="evidence" value="ECO:0007669"/>
    <property type="project" value="TreeGrafter"/>
</dbReference>
<keyword evidence="2" id="KW-0479">Metal-binding</keyword>
<dbReference type="SMART" id="SM00355">
    <property type="entry name" value="ZnF_C2H2"/>
    <property type="match status" value="3"/>
</dbReference>
<dbReference type="OMA" id="EVSGPMH"/>
<evidence type="ECO:0000259" key="14">
    <source>
        <dbReference type="PROSITE" id="PS50157"/>
    </source>
</evidence>
<keyword evidence="9" id="KW-0539">Nucleus</keyword>
<feature type="region of interest" description="Disordered" evidence="13">
    <location>
        <begin position="108"/>
        <end position="139"/>
    </location>
</feature>
<dbReference type="GO" id="GO:0003682">
    <property type="term" value="F:chromatin binding"/>
    <property type="evidence" value="ECO:0007669"/>
    <property type="project" value="Ensembl"/>
</dbReference>
<accession>A0A8C0DX39</accession>
<dbReference type="InterPro" id="IPR029241">
    <property type="entry name" value="TSGA13"/>
</dbReference>
<organism evidence="15">
    <name type="scientific">Balaenoptera musculus</name>
    <name type="common">Blue whale</name>
    <dbReference type="NCBI Taxonomy" id="9771"/>
    <lineage>
        <taxon>Eukaryota</taxon>
        <taxon>Metazoa</taxon>
        <taxon>Chordata</taxon>
        <taxon>Craniata</taxon>
        <taxon>Vertebrata</taxon>
        <taxon>Euteleostomi</taxon>
        <taxon>Mammalia</taxon>
        <taxon>Eutheria</taxon>
        <taxon>Laurasiatheria</taxon>
        <taxon>Artiodactyla</taxon>
        <taxon>Whippomorpha</taxon>
        <taxon>Cetacea</taxon>
        <taxon>Mysticeti</taxon>
        <taxon>Balaenopteridae</taxon>
        <taxon>Balaenoptera</taxon>
    </lineage>
</organism>
<dbReference type="AlphaFoldDB" id="A0A8C0DX39"/>
<evidence type="ECO:0000256" key="6">
    <source>
        <dbReference type="ARBA" id="ARBA00023015"/>
    </source>
</evidence>
<evidence type="ECO:0000256" key="11">
    <source>
        <dbReference type="ARBA" id="ARBA00069428"/>
    </source>
</evidence>
<dbReference type="Ensembl" id="ENSBMST00010030775.1">
    <property type="protein sequence ID" value="ENSBMSP00010027967.1"/>
    <property type="gene ID" value="ENSBMSG00010020299.1"/>
</dbReference>
<dbReference type="GO" id="GO:1902070">
    <property type="term" value="P:positive regulation of sphingolipid mediated signaling pathway"/>
    <property type="evidence" value="ECO:0007669"/>
    <property type="project" value="Ensembl"/>
</dbReference>
<gene>
    <name evidence="15" type="primary">KLF14</name>
</gene>
<dbReference type="GO" id="GO:0045944">
    <property type="term" value="P:positive regulation of transcription by RNA polymerase II"/>
    <property type="evidence" value="ECO:0007669"/>
    <property type="project" value="Ensembl"/>
</dbReference>
<feature type="domain" description="C2H2-type" evidence="14">
    <location>
        <begin position="255"/>
        <end position="282"/>
    </location>
</feature>
<dbReference type="Gene3D" id="3.30.160.60">
    <property type="entry name" value="Classic Zinc Finger"/>
    <property type="match status" value="3"/>
</dbReference>
<dbReference type="FunFam" id="3.30.160.60:FF:000595">
    <property type="entry name" value="Krueppel-like factor 14"/>
    <property type="match status" value="1"/>
</dbReference>
<feature type="region of interest" description="Disordered" evidence="13">
    <location>
        <begin position="166"/>
        <end position="194"/>
    </location>
</feature>
<comment type="subcellular location">
    <subcellularLocation>
        <location evidence="1">Nucleus</location>
    </subcellularLocation>
</comment>
<feature type="compositionally biased region" description="Basic residues" evidence="13">
    <location>
        <begin position="183"/>
        <end position="194"/>
    </location>
</feature>
<dbReference type="PANTHER" id="PTHR23235:SF59">
    <property type="entry name" value="KRUEPPEL-LIKE FACTOR 14"/>
    <property type="match status" value="1"/>
</dbReference>
<evidence type="ECO:0000256" key="8">
    <source>
        <dbReference type="ARBA" id="ARBA00023163"/>
    </source>
</evidence>
<feature type="compositionally biased region" description="Low complexity" evidence="13">
    <location>
        <begin position="166"/>
        <end position="182"/>
    </location>
</feature>
<dbReference type="SUPFAM" id="SSF57667">
    <property type="entry name" value="beta-beta-alpha zinc fingers"/>
    <property type="match status" value="2"/>
</dbReference>
<reference evidence="15" key="1">
    <citation type="submission" date="2023-09" db="UniProtKB">
        <authorList>
            <consortium name="Ensembl"/>
        </authorList>
    </citation>
    <scope>IDENTIFICATION</scope>
</reference>
<evidence type="ECO:0000256" key="10">
    <source>
        <dbReference type="ARBA" id="ARBA00038409"/>
    </source>
</evidence>
<dbReference type="InterPro" id="IPR036236">
    <property type="entry name" value="Znf_C2H2_sf"/>
</dbReference>
<dbReference type="GeneTree" id="ENSGT00940000163415"/>
<dbReference type="Pfam" id="PF14994">
    <property type="entry name" value="TSGA13"/>
    <property type="match status" value="1"/>
</dbReference>
<keyword evidence="6" id="KW-0805">Transcription regulation</keyword>
<keyword evidence="8" id="KW-0804">Transcription</keyword>
<dbReference type="PROSITE" id="PS00028">
    <property type="entry name" value="ZINC_FINGER_C2H2_1"/>
    <property type="match status" value="3"/>
</dbReference>
<comment type="similarity">
    <text evidence="10">Belongs to the Sp1 C2H2-type zinc-finger protein family.</text>
</comment>
<feature type="domain" description="C2H2-type" evidence="14">
    <location>
        <begin position="225"/>
        <end position="254"/>
    </location>
</feature>
<dbReference type="GO" id="GO:0000981">
    <property type="term" value="F:DNA-binding transcription factor activity, RNA polymerase II-specific"/>
    <property type="evidence" value="ECO:0007669"/>
    <property type="project" value="TreeGrafter"/>
</dbReference>
<evidence type="ECO:0000313" key="15">
    <source>
        <dbReference type="Ensembl" id="ENSBMSP00010027967.1"/>
    </source>
</evidence>
<feature type="domain" description="C2H2-type" evidence="14">
    <location>
        <begin position="195"/>
        <end position="224"/>
    </location>
</feature>
<dbReference type="PROSITE" id="PS50157">
    <property type="entry name" value="ZINC_FINGER_C2H2_2"/>
    <property type="match status" value="3"/>
</dbReference>
<evidence type="ECO:0000256" key="5">
    <source>
        <dbReference type="ARBA" id="ARBA00022833"/>
    </source>
</evidence>
<dbReference type="FunFam" id="3.30.160.60:FF:000232">
    <property type="entry name" value="Krueppel-like factor 9"/>
    <property type="match status" value="1"/>
</dbReference>
<dbReference type="PANTHER" id="PTHR23235">
    <property type="entry name" value="KRUEPPEL-LIKE TRANSCRIPTION FACTOR"/>
    <property type="match status" value="1"/>
</dbReference>
<feature type="compositionally biased region" description="Polar residues" evidence="13">
    <location>
        <begin position="299"/>
        <end position="311"/>
    </location>
</feature>
<feature type="compositionally biased region" description="Pro residues" evidence="13">
    <location>
        <begin position="54"/>
        <end position="73"/>
    </location>
</feature>
<feature type="compositionally biased region" description="Low complexity" evidence="13">
    <location>
        <begin position="38"/>
        <end position="53"/>
    </location>
</feature>
<feature type="region of interest" description="Disordered" evidence="13">
    <location>
        <begin position="291"/>
        <end position="311"/>
    </location>
</feature>
<feature type="region of interest" description="Disordered" evidence="13">
    <location>
        <begin position="32"/>
        <end position="78"/>
    </location>
</feature>
<evidence type="ECO:0000256" key="2">
    <source>
        <dbReference type="ARBA" id="ARBA00022723"/>
    </source>
</evidence>
<dbReference type="GO" id="GO:0005634">
    <property type="term" value="C:nucleus"/>
    <property type="evidence" value="ECO:0007669"/>
    <property type="project" value="UniProtKB-SubCell"/>
</dbReference>
<evidence type="ECO:0000256" key="12">
    <source>
        <dbReference type="PROSITE-ProRule" id="PRU00042"/>
    </source>
</evidence>
<evidence type="ECO:0000256" key="4">
    <source>
        <dbReference type="ARBA" id="ARBA00022771"/>
    </source>
</evidence>
<dbReference type="GO" id="GO:0008270">
    <property type="term" value="F:zinc ion binding"/>
    <property type="evidence" value="ECO:0007669"/>
    <property type="project" value="UniProtKB-KW"/>
</dbReference>
<evidence type="ECO:0000256" key="7">
    <source>
        <dbReference type="ARBA" id="ARBA00023125"/>
    </source>
</evidence>
<keyword evidence="4 12" id="KW-0863">Zinc-finger</keyword>